<sequence>MTYTTRHAISAGGFRWRGPDYPYDIPGWGDCDPPDPDEDLPLFPNPAYGQQDPWRQP</sequence>
<organism evidence="2 3">
    <name type="scientific">Gordonia phage BritBrat</name>
    <dbReference type="NCBI Taxonomy" id="1838064"/>
    <lineage>
        <taxon>Viruses</taxon>
        <taxon>Duplodnaviria</taxon>
        <taxon>Heunggongvirae</taxon>
        <taxon>Uroviricota</taxon>
        <taxon>Caudoviricetes</taxon>
        <taxon>Britbratvirus</taxon>
        <taxon>Britbratvirus britbrat</taxon>
    </lineage>
</organism>
<proteinExistence type="predicted"/>
<protein>
    <submittedName>
        <fullName evidence="2">Uncharacterized protein</fullName>
    </submittedName>
</protein>
<name>A0A166Y011_9CAUD</name>
<gene>
    <name evidence="2" type="primary">58</name>
    <name evidence="2" type="ORF">PBI_BRITBRAT_58</name>
</gene>
<accession>A0A166Y011</accession>
<dbReference type="GeneID" id="28802898"/>
<keyword evidence="3" id="KW-1185">Reference proteome</keyword>
<evidence type="ECO:0000313" key="2">
    <source>
        <dbReference type="EMBL" id="ANA85261.1"/>
    </source>
</evidence>
<dbReference type="KEGG" id="vg:28802898"/>
<feature type="region of interest" description="Disordered" evidence="1">
    <location>
        <begin position="25"/>
        <end position="57"/>
    </location>
</feature>
<dbReference type="RefSeq" id="YP_009276585.1">
    <property type="nucleotide sequence ID" value="NC_030942.1"/>
</dbReference>
<evidence type="ECO:0000256" key="1">
    <source>
        <dbReference type="SAM" id="MobiDB-lite"/>
    </source>
</evidence>
<evidence type="ECO:0000313" key="3">
    <source>
        <dbReference type="Proteomes" id="UP000202279"/>
    </source>
</evidence>
<dbReference type="EMBL" id="KU998233">
    <property type="protein sequence ID" value="ANA85261.1"/>
    <property type="molecule type" value="Genomic_DNA"/>
</dbReference>
<dbReference type="Proteomes" id="UP000202279">
    <property type="component" value="Segment"/>
</dbReference>
<reference evidence="3" key="1">
    <citation type="submission" date="2016-03" db="EMBL/GenBank/DDBJ databases">
        <authorList>
            <person name="Ploux O."/>
        </authorList>
    </citation>
    <scope>NUCLEOTIDE SEQUENCE [LARGE SCALE GENOMIC DNA]</scope>
</reference>